<sequence length="924" mass="102895">MAPKTAPQAQAKPTGSSVGKPSMNKPKTGPGASGNSGQSKSNKRKDPPQNDAGLKNQKKGSESDNRGAKRAKYDIRNIASQKSHAALKDGELNVQSFVGSLSFEINALDESMRRVRTSQTSRAFQRVPFRMRRRAAAHDFKKVPRRLQKRAKREMAEDNTPTVSSKTRNPKTTRARLRAETAQKLGILAKRKRLRKLKNSGADEETISIKAARPKIRRNELSSHPVVARKFRKRQMSKTWLPTHLWHAKRARMTRPTEPLWRFAIPLTPTQKVYRPTHRIQWEKGAMAWDMSYMSTIGLFGTQNSVNNVLKSLGLTREALWGDKARRWRSGSMHWTGTLTRKSMHMIGPATIIWNPAEKVDEEDQLKQFRQVFIRIHPSAFLETFNELLKLVKGQNPRPYIEDLRFEIGSIDIVGPDSTEALLGVLKPYHSKSEVEEPQHSTLESFAGLKDSGTLPIGTLLGFSIADPRLRYPPGQVALPKTTDQNAQVVLLEAISAIRKKEATKPHQLFDRNVRFKASKLPSQQSLNRRRGKGPPGTALKPSDADPPIPILLLSSRHSTDSQSSGTWTIMLPWKCVLPIWYSLMHYPLSTGGNPWFGGLDEIRHITFERGLPWFPGDLPGTDAGKAWELEERQVRQKAWDRMPKGKRVNWESLDLGAGRKGEVGVGWNCDYEVLLGLKQANDADEMSVDGRDGEGGPSAAPENERLATINALGNMMQLSKSTFISHQPRASELPPPASLVTVNIRMLSRGVATTCARVYSLPNPKPVAISSQAEVPATEPPPRKGKGKLPHNLRDQWLARKPSKHNAPKKTVTAKPILDLETRQQLLAQQLIGPPGQFPPLPPNSESINGHPLCPGEEDLIGFVTSGSFNLRGGRGDAIGSLSATKALEELRRYKIKNDSNARLCVVRNAGQNVGWLARWELV</sequence>
<organism evidence="1 2">
    <name type="scientific">Hypoxylon rubiginosum</name>
    <dbReference type="NCBI Taxonomy" id="110542"/>
    <lineage>
        <taxon>Eukaryota</taxon>
        <taxon>Fungi</taxon>
        <taxon>Dikarya</taxon>
        <taxon>Ascomycota</taxon>
        <taxon>Pezizomycotina</taxon>
        <taxon>Sordariomycetes</taxon>
        <taxon>Xylariomycetidae</taxon>
        <taxon>Xylariales</taxon>
        <taxon>Hypoxylaceae</taxon>
        <taxon>Hypoxylon</taxon>
    </lineage>
</organism>
<evidence type="ECO:0000313" key="2">
    <source>
        <dbReference type="Proteomes" id="UP001497700"/>
    </source>
</evidence>
<protein>
    <submittedName>
        <fullName evidence="1">Ribonucleases P/MRP protein subunit POP1-domain-containing protein</fullName>
    </submittedName>
</protein>
<proteinExistence type="predicted"/>
<keyword evidence="2" id="KW-1185">Reference proteome</keyword>
<reference evidence="1 2" key="1">
    <citation type="journal article" date="2022" name="New Phytol.">
        <title>Ecological generalism drives hyperdiversity of secondary metabolite gene clusters in xylarialean endophytes.</title>
        <authorList>
            <person name="Franco M.E.E."/>
            <person name="Wisecaver J.H."/>
            <person name="Arnold A.E."/>
            <person name="Ju Y.M."/>
            <person name="Slot J.C."/>
            <person name="Ahrendt S."/>
            <person name="Moore L.P."/>
            <person name="Eastman K.E."/>
            <person name="Scott K."/>
            <person name="Konkel Z."/>
            <person name="Mondo S.J."/>
            <person name="Kuo A."/>
            <person name="Hayes R.D."/>
            <person name="Haridas S."/>
            <person name="Andreopoulos B."/>
            <person name="Riley R."/>
            <person name="LaButti K."/>
            <person name="Pangilinan J."/>
            <person name="Lipzen A."/>
            <person name="Amirebrahimi M."/>
            <person name="Yan J."/>
            <person name="Adam C."/>
            <person name="Keymanesh K."/>
            <person name="Ng V."/>
            <person name="Louie K."/>
            <person name="Northen T."/>
            <person name="Drula E."/>
            <person name="Henrissat B."/>
            <person name="Hsieh H.M."/>
            <person name="Youens-Clark K."/>
            <person name="Lutzoni F."/>
            <person name="Miadlikowska J."/>
            <person name="Eastwood D.C."/>
            <person name="Hamelin R.C."/>
            <person name="Grigoriev I.V."/>
            <person name="U'Ren J.M."/>
        </authorList>
    </citation>
    <scope>NUCLEOTIDE SEQUENCE [LARGE SCALE GENOMIC DNA]</scope>
    <source>
        <strain evidence="1 2">CBS 119005</strain>
    </source>
</reference>
<evidence type="ECO:0000313" key="1">
    <source>
        <dbReference type="EMBL" id="KAI4868071.1"/>
    </source>
</evidence>
<gene>
    <name evidence="1" type="ORF">F4820DRAFT_160849</name>
</gene>
<accession>A0ACB9Z8C0</accession>
<dbReference type="EMBL" id="MU393441">
    <property type="protein sequence ID" value="KAI4868071.1"/>
    <property type="molecule type" value="Genomic_DNA"/>
</dbReference>
<name>A0ACB9Z8C0_9PEZI</name>
<dbReference type="Proteomes" id="UP001497700">
    <property type="component" value="Unassembled WGS sequence"/>
</dbReference>
<comment type="caution">
    <text evidence="1">The sequence shown here is derived from an EMBL/GenBank/DDBJ whole genome shotgun (WGS) entry which is preliminary data.</text>
</comment>